<sequence length="711" mass="78837">YAIFMGYLLMGVRGLGLLVLTWTTVVLLGGFVSMLPKKDFWCLTAITLAQTAGVFDFLLKEKASDVANSLEGLSFAVIAAVFNSSKHNKQDKDPSTARLALTAVLFVVQVLVLALVLCPLAVLYVLGLYLTTGISLWRLIQHDYGNPEGGANLKPALNVLYSLAVAQGAVYGYRTIYDLTARTRLVEDVAQFYSLERNLVSDYLEETVAGCMKDPSFARGRNLVTYAVDLLMESKSRYDFVSGILILGTVLITPQSERSRLLKQLLTGSASFSHVVQRLLEAFGSTSPYSTEIRARAARIVAAVAGSIRLDMMIDTECISSVLDAFEEYSWRPEGYEEELSCSYYGGVVDACASCISSTEGLLSKAMAPLISDQLHRDHHDEWSSVAAGSLEFMNRFMATLGGRTDDTTKMRGEISSNSQAIIFRTLECHKCDVFLKRQAAQVLFQLSPDTPPSSIMPGGSRSNRIIFIWILLDILLLPDYRFADRVRGSTRLGKKSRDMARLAGEKLQAVMRPSIAEAIDMSMLQSVVGEVIGSLARTVAGTENNAYRIHAAMVLEHLCQHYTKNDENLEELRKAMANVTPEVLREIVHWLTTEEEIQESKNGSKVLLAEEGPDLEQGASSYDNDNRQESSSKGEQHQGIQLQQALIDLCWVAYNKWIIDEDDQDLTRQFNEIAAKICSGQGMPHKTFESLVVKAQDRLWKEKERASSET</sequence>
<dbReference type="PANTHER" id="PTHR33115">
    <property type="entry name" value="ARM REPEAT SUPERFAMILY PROTEIN"/>
    <property type="match status" value="1"/>
</dbReference>
<feature type="transmembrane region" description="Helical" evidence="2">
    <location>
        <begin position="103"/>
        <end position="130"/>
    </location>
</feature>
<evidence type="ECO:0000256" key="1">
    <source>
        <dbReference type="SAM" id="MobiDB-lite"/>
    </source>
</evidence>
<dbReference type="Gramene" id="OQU79280">
    <property type="protein sequence ID" value="OQU79280"/>
    <property type="gene ID" value="SORBI_3008G123700"/>
</dbReference>
<feature type="transmembrane region" description="Helical" evidence="2">
    <location>
        <begin position="12"/>
        <end position="34"/>
    </location>
</feature>
<dbReference type="SUPFAM" id="SSF48371">
    <property type="entry name" value="ARM repeat"/>
    <property type="match status" value="1"/>
</dbReference>
<gene>
    <name evidence="3" type="ORF">SORBI_3008G123700</name>
</gene>
<keyword evidence="2" id="KW-0812">Transmembrane</keyword>
<feature type="region of interest" description="Disordered" evidence="1">
    <location>
        <begin position="615"/>
        <end position="638"/>
    </location>
</feature>
<feature type="compositionally biased region" description="Basic and acidic residues" evidence="1">
    <location>
        <begin position="625"/>
        <end position="637"/>
    </location>
</feature>
<evidence type="ECO:0000313" key="4">
    <source>
        <dbReference type="Proteomes" id="UP000000768"/>
    </source>
</evidence>
<keyword evidence="4" id="KW-1185">Reference proteome</keyword>
<dbReference type="PANTHER" id="PTHR33115:SF22">
    <property type="entry name" value="OS12G0449900 PROTEIN"/>
    <property type="match status" value="1"/>
</dbReference>
<dbReference type="FunCoup" id="A0A1Z5R6C4">
    <property type="interactions" value="284"/>
</dbReference>
<accession>A0A1Z5R6C4</accession>
<dbReference type="Proteomes" id="UP000000768">
    <property type="component" value="Chromosome 8"/>
</dbReference>
<feature type="non-terminal residue" evidence="3">
    <location>
        <position position="711"/>
    </location>
</feature>
<evidence type="ECO:0000256" key="2">
    <source>
        <dbReference type="SAM" id="Phobius"/>
    </source>
</evidence>
<keyword evidence="2" id="KW-1133">Transmembrane helix</keyword>
<protein>
    <submittedName>
        <fullName evidence="3">Uncharacterized protein</fullName>
    </submittedName>
</protein>
<reference evidence="3 4" key="1">
    <citation type="journal article" date="2009" name="Nature">
        <title>The Sorghum bicolor genome and the diversification of grasses.</title>
        <authorList>
            <person name="Paterson A.H."/>
            <person name="Bowers J.E."/>
            <person name="Bruggmann R."/>
            <person name="Dubchak I."/>
            <person name="Grimwood J."/>
            <person name="Gundlach H."/>
            <person name="Haberer G."/>
            <person name="Hellsten U."/>
            <person name="Mitros T."/>
            <person name="Poliakov A."/>
            <person name="Schmutz J."/>
            <person name="Spannagl M."/>
            <person name="Tang H."/>
            <person name="Wang X."/>
            <person name="Wicker T."/>
            <person name="Bharti A.K."/>
            <person name="Chapman J."/>
            <person name="Feltus F.A."/>
            <person name="Gowik U."/>
            <person name="Grigoriev I.V."/>
            <person name="Lyons E."/>
            <person name="Maher C.A."/>
            <person name="Martis M."/>
            <person name="Narechania A."/>
            <person name="Otillar R.P."/>
            <person name="Penning B.W."/>
            <person name="Salamov A.A."/>
            <person name="Wang Y."/>
            <person name="Zhang L."/>
            <person name="Carpita N.C."/>
            <person name="Freeling M."/>
            <person name="Gingle A.R."/>
            <person name="Hash C.T."/>
            <person name="Keller B."/>
            <person name="Klein P."/>
            <person name="Kresovich S."/>
            <person name="McCann M.C."/>
            <person name="Ming R."/>
            <person name="Peterson D.G."/>
            <person name="Mehboob-ur-Rahman"/>
            <person name="Ware D."/>
            <person name="Westhoff P."/>
            <person name="Mayer K.F."/>
            <person name="Messing J."/>
            <person name="Rokhsar D.S."/>
        </authorList>
    </citation>
    <scope>NUCLEOTIDE SEQUENCE [LARGE SCALE GENOMIC DNA]</scope>
    <source>
        <strain evidence="4">cv. BTx623</strain>
    </source>
</reference>
<dbReference type="EMBL" id="CM000767">
    <property type="protein sequence ID" value="OQU79280.1"/>
    <property type="molecule type" value="Genomic_DNA"/>
</dbReference>
<reference evidence="4" key="2">
    <citation type="journal article" date="2018" name="Plant J.">
        <title>The Sorghum bicolor reference genome: improved assembly, gene annotations, a transcriptome atlas, and signatures of genome organization.</title>
        <authorList>
            <person name="McCormick R.F."/>
            <person name="Truong S.K."/>
            <person name="Sreedasyam A."/>
            <person name="Jenkins J."/>
            <person name="Shu S."/>
            <person name="Sims D."/>
            <person name="Kennedy M."/>
            <person name="Amirebrahimi M."/>
            <person name="Weers B.D."/>
            <person name="McKinley B."/>
            <person name="Mattison A."/>
            <person name="Morishige D.T."/>
            <person name="Grimwood J."/>
            <person name="Schmutz J."/>
            <person name="Mullet J.E."/>
        </authorList>
    </citation>
    <scope>NUCLEOTIDE SEQUENCE [LARGE SCALE GENOMIC DNA]</scope>
    <source>
        <strain evidence="4">cv. BTx623</strain>
    </source>
</reference>
<dbReference type="OMA" id="ENNAYRI"/>
<organism evidence="3 4">
    <name type="scientific">Sorghum bicolor</name>
    <name type="common">Sorghum</name>
    <name type="synonym">Sorghum vulgare</name>
    <dbReference type="NCBI Taxonomy" id="4558"/>
    <lineage>
        <taxon>Eukaryota</taxon>
        <taxon>Viridiplantae</taxon>
        <taxon>Streptophyta</taxon>
        <taxon>Embryophyta</taxon>
        <taxon>Tracheophyta</taxon>
        <taxon>Spermatophyta</taxon>
        <taxon>Magnoliopsida</taxon>
        <taxon>Liliopsida</taxon>
        <taxon>Poales</taxon>
        <taxon>Poaceae</taxon>
        <taxon>PACMAD clade</taxon>
        <taxon>Panicoideae</taxon>
        <taxon>Andropogonodae</taxon>
        <taxon>Andropogoneae</taxon>
        <taxon>Sorghinae</taxon>
        <taxon>Sorghum</taxon>
    </lineage>
</organism>
<dbReference type="InterPro" id="IPR016024">
    <property type="entry name" value="ARM-type_fold"/>
</dbReference>
<dbReference type="AlphaFoldDB" id="A0A1Z5R6C4"/>
<proteinExistence type="predicted"/>
<name>A0A1Z5R6C4_SORBI</name>
<keyword evidence="2" id="KW-0472">Membrane</keyword>
<dbReference type="InParanoid" id="A0A1Z5R6C4"/>
<evidence type="ECO:0000313" key="3">
    <source>
        <dbReference type="EMBL" id="OQU79280.1"/>
    </source>
</evidence>